<keyword evidence="8" id="KW-0067">ATP-binding</keyword>
<dbReference type="HAMAP" id="MF_01987">
    <property type="entry name" value="Ribokinase"/>
    <property type="match status" value="1"/>
</dbReference>
<keyword evidence="4" id="KW-0808">Transferase</keyword>
<dbReference type="GO" id="GO:0005524">
    <property type="term" value="F:ATP binding"/>
    <property type="evidence" value="ECO:0007669"/>
    <property type="project" value="UniProtKB-KW"/>
</dbReference>
<dbReference type="InterPro" id="IPR011611">
    <property type="entry name" value="PfkB_dom"/>
</dbReference>
<dbReference type="GO" id="GO:0004747">
    <property type="term" value="F:ribokinase activity"/>
    <property type="evidence" value="ECO:0007669"/>
    <property type="project" value="UniProtKB-EC"/>
</dbReference>
<organism evidence="13">
    <name type="scientific">marine sediment metagenome</name>
    <dbReference type="NCBI Taxonomy" id="412755"/>
    <lineage>
        <taxon>unclassified sequences</taxon>
        <taxon>metagenomes</taxon>
        <taxon>ecological metagenomes</taxon>
    </lineage>
</organism>
<dbReference type="AlphaFoldDB" id="A0A0F9L0X4"/>
<evidence type="ECO:0000256" key="8">
    <source>
        <dbReference type="ARBA" id="ARBA00022840"/>
    </source>
</evidence>
<evidence type="ECO:0000256" key="5">
    <source>
        <dbReference type="ARBA" id="ARBA00022723"/>
    </source>
</evidence>
<keyword evidence="7" id="KW-0418">Kinase</keyword>
<evidence type="ECO:0000256" key="4">
    <source>
        <dbReference type="ARBA" id="ARBA00022679"/>
    </source>
</evidence>
<feature type="domain" description="Carbohydrate kinase PfkB" evidence="12">
    <location>
        <begin position="7"/>
        <end position="305"/>
    </location>
</feature>
<dbReference type="PROSITE" id="PS00583">
    <property type="entry name" value="PFKB_KINASES_1"/>
    <property type="match status" value="1"/>
</dbReference>
<dbReference type="PANTHER" id="PTHR10584:SF166">
    <property type="entry name" value="RIBOKINASE"/>
    <property type="match status" value="1"/>
</dbReference>
<keyword evidence="9" id="KW-0460">Magnesium</keyword>
<dbReference type="EC" id="2.7.1.15" evidence="2"/>
<dbReference type="NCBIfam" id="TIGR02152">
    <property type="entry name" value="D_ribokin_bact"/>
    <property type="match status" value="1"/>
</dbReference>
<dbReference type="GO" id="GO:0005829">
    <property type="term" value="C:cytosol"/>
    <property type="evidence" value="ECO:0007669"/>
    <property type="project" value="TreeGrafter"/>
</dbReference>
<evidence type="ECO:0000256" key="10">
    <source>
        <dbReference type="ARBA" id="ARBA00022958"/>
    </source>
</evidence>
<sequence length="319" mass="34835">MINESNYVLIIGSSNMDLNIYSKRFPTPGETVTGGTFKQFLGGKGANQAVASARSGAKTIFIGKIGTDSYGDEMISQLAKEGINMDYILRDPKISSGVAFILIDEKGENMISVAPGANSLLILEEIRFYAELIKKAKILVVQLEIPMETIREIFIIASEGNVIKILNPAPLKPIHPDLFKLIDIIIPNKGELFQLFSFLGFRDLEIKGKQKILEILKSISTFGLKYIITTLGNKGSIIYSKDDKAITEISSPKVKAIDTVGAGDCFIGVFAGKLSVGEKIVNAVKYATIAASIAVTRRGAQKSMPFLKEIEAKFKEIYN</sequence>
<comment type="caution">
    <text evidence="13">The sequence shown here is derived from an EMBL/GenBank/DDBJ whole genome shotgun (WGS) entry which is preliminary data.</text>
</comment>
<evidence type="ECO:0000256" key="9">
    <source>
        <dbReference type="ARBA" id="ARBA00022842"/>
    </source>
</evidence>
<evidence type="ECO:0000256" key="3">
    <source>
        <dbReference type="ARBA" id="ARBA00016943"/>
    </source>
</evidence>
<dbReference type="PANTHER" id="PTHR10584">
    <property type="entry name" value="SUGAR KINASE"/>
    <property type="match status" value="1"/>
</dbReference>
<dbReference type="InterPro" id="IPR029056">
    <property type="entry name" value="Ribokinase-like"/>
</dbReference>
<dbReference type="GO" id="GO:0046872">
    <property type="term" value="F:metal ion binding"/>
    <property type="evidence" value="ECO:0007669"/>
    <property type="project" value="UniProtKB-KW"/>
</dbReference>
<comment type="similarity">
    <text evidence="1">Belongs to the carbohydrate kinase PfkB family.</text>
</comment>
<dbReference type="GO" id="GO:0006014">
    <property type="term" value="P:D-ribose metabolic process"/>
    <property type="evidence" value="ECO:0007669"/>
    <property type="project" value="InterPro"/>
</dbReference>
<evidence type="ECO:0000256" key="11">
    <source>
        <dbReference type="ARBA" id="ARBA00023277"/>
    </source>
</evidence>
<dbReference type="CDD" id="cd01174">
    <property type="entry name" value="ribokinase"/>
    <property type="match status" value="1"/>
</dbReference>
<keyword evidence="10" id="KW-0630">Potassium</keyword>
<keyword evidence="6" id="KW-0547">Nucleotide-binding</keyword>
<accession>A0A0F9L0X4</accession>
<evidence type="ECO:0000259" key="12">
    <source>
        <dbReference type="Pfam" id="PF00294"/>
    </source>
</evidence>
<dbReference type="Gene3D" id="3.40.1190.20">
    <property type="match status" value="1"/>
</dbReference>
<evidence type="ECO:0000256" key="7">
    <source>
        <dbReference type="ARBA" id="ARBA00022777"/>
    </source>
</evidence>
<evidence type="ECO:0000256" key="6">
    <source>
        <dbReference type="ARBA" id="ARBA00022741"/>
    </source>
</evidence>
<keyword evidence="5" id="KW-0479">Metal-binding</keyword>
<evidence type="ECO:0000313" key="13">
    <source>
        <dbReference type="EMBL" id="KKM87578.1"/>
    </source>
</evidence>
<evidence type="ECO:0000256" key="1">
    <source>
        <dbReference type="ARBA" id="ARBA00010688"/>
    </source>
</evidence>
<gene>
    <name evidence="13" type="ORF">LCGC14_1267380</name>
</gene>
<keyword evidence="11" id="KW-0119">Carbohydrate metabolism</keyword>
<protein>
    <recommendedName>
        <fullName evidence="3">Ribokinase</fullName>
        <ecNumber evidence="2">2.7.1.15</ecNumber>
    </recommendedName>
</protein>
<dbReference type="PRINTS" id="PR00990">
    <property type="entry name" value="RIBOKINASE"/>
</dbReference>
<reference evidence="13" key="1">
    <citation type="journal article" date="2015" name="Nature">
        <title>Complex archaea that bridge the gap between prokaryotes and eukaryotes.</title>
        <authorList>
            <person name="Spang A."/>
            <person name="Saw J.H."/>
            <person name="Jorgensen S.L."/>
            <person name="Zaremba-Niedzwiedzka K."/>
            <person name="Martijn J."/>
            <person name="Lind A.E."/>
            <person name="van Eijk R."/>
            <person name="Schleper C."/>
            <person name="Guy L."/>
            <person name="Ettema T.J."/>
        </authorList>
    </citation>
    <scope>NUCLEOTIDE SEQUENCE</scope>
</reference>
<dbReference type="SUPFAM" id="SSF53613">
    <property type="entry name" value="Ribokinase-like"/>
    <property type="match status" value="1"/>
</dbReference>
<dbReference type="EMBL" id="LAZR01007081">
    <property type="protein sequence ID" value="KKM87578.1"/>
    <property type="molecule type" value="Genomic_DNA"/>
</dbReference>
<proteinExistence type="inferred from homology"/>
<dbReference type="InterPro" id="IPR002139">
    <property type="entry name" value="Ribo/fructo_kinase"/>
</dbReference>
<name>A0A0F9L0X4_9ZZZZ</name>
<dbReference type="InterPro" id="IPR011877">
    <property type="entry name" value="Ribokinase"/>
</dbReference>
<dbReference type="Pfam" id="PF00294">
    <property type="entry name" value="PfkB"/>
    <property type="match status" value="1"/>
</dbReference>
<evidence type="ECO:0000256" key="2">
    <source>
        <dbReference type="ARBA" id="ARBA00012035"/>
    </source>
</evidence>
<dbReference type="InterPro" id="IPR002173">
    <property type="entry name" value="Carboh/pur_kinase_PfkB_CS"/>
</dbReference>